<comment type="caution">
    <text evidence="1">The sequence shown here is derived from an EMBL/GenBank/DDBJ whole genome shotgun (WGS) entry which is preliminary data.</text>
</comment>
<keyword evidence="2" id="KW-1185">Reference proteome</keyword>
<dbReference type="RefSeq" id="WP_271890328.1">
    <property type="nucleotide sequence ID" value="NZ_JAQBIE010000029.1"/>
</dbReference>
<evidence type="ECO:0000313" key="1">
    <source>
        <dbReference type="EMBL" id="MDB6179224.1"/>
    </source>
</evidence>
<gene>
    <name evidence="1" type="ORF">PAF17_17170</name>
</gene>
<sequence length="81" mass="8606">MDVVQVFPVVSSHARSSVGNRLEEAFLEEMLKYCGPGPSEGAFSGGAGEGQFSSFLNREYASMMAEKLDLGLGLTPGGHHE</sequence>
<proteinExistence type="predicted"/>
<accession>A0ABT4ZJ42</accession>
<evidence type="ECO:0000313" key="2">
    <source>
        <dbReference type="Proteomes" id="UP001165641"/>
    </source>
</evidence>
<dbReference type="Proteomes" id="UP001165641">
    <property type="component" value="Unassembled WGS sequence"/>
</dbReference>
<protein>
    <submittedName>
        <fullName evidence="1">Rod-binding protein</fullName>
    </submittedName>
</protein>
<reference evidence="1" key="1">
    <citation type="submission" date="2022-12" db="EMBL/GenBank/DDBJ databases">
        <title>Paracoccus onchidii sp. nov., isolated from a marine invertebrate from the South China Sea.</title>
        <authorList>
            <person name="Xu S."/>
            <person name="Liu Z."/>
            <person name="Xu Y."/>
        </authorList>
    </citation>
    <scope>NUCLEOTIDE SEQUENCE</scope>
    <source>
        <strain evidence="1">Z330</strain>
    </source>
</reference>
<organism evidence="1 2">
    <name type="scientific">Paracoccus onchidii</name>
    <dbReference type="NCBI Taxonomy" id="3017813"/>
    <lineage>
        <taxon>Bacteria</taxon>
        <taxon>Pseudomonadati</taxon>
        <taxon>Pseudomonadota</taxon>
        <taxon>Alphaproteobacteria</taxon>
        <taxon>Rhodobacterales</taxon>
        <taxon>Paracoccaceae</taxon>
        <taxon>Paracoccus</taxon>
    </lineage>
</organism>
<dbReference type="EMBL" id="JAQBIE010000029">
    <property type="protein sequence ID" value="MDB6179224.1"/>
    <property type="molecule type" value="Genomic_DNA"/>
</dbReference>
<name>A0ABT4ZJ42_9RHOB</name>